<feature type="region of interest" description="Disordered" evidence="1">
    <location>
        <begin position="83"/>
        <end position="108"/>
    </location>
</feature>
<evidence type="ECO:0000313" key="2">
    <source>
        <dbReference type="EMBL" id="RSL47141.1"/>
    </source>
</evidence>
<accession>A0A428P293</accession>
<dbReference type="EMBL" id="NKCI01000223">
    <property type="protein sequence ID" value="RSL47141.1"/>
    <property type="molecule type" value="Genomic_DNA"/>
</dbReference>
<feature type="region of interest" description="Disordered" evidence="1">
    <location>
        <begin position="1"/>
        <end position="27"/>
    </location>
</feature>
<dbReference type="Proteomes" id="UP000288168">
    <property type="component" value="Unassembled WGS sequence"/>
</dbReference>
<keyword evidence="3" id="KW-1185">Reference proteome</keyword>
<protein>
    <submittedName>
        <fullName evidence="2">Uncharacterized protein</fullName>
    </submittedName>
</protein>
<gene>
    <name evidence="2" type="ORF">CEP54_013534</name>
</gene>
<proteinExistence type="predicted"/>
<dbReference type="OrthoDB" id="10529410at2759"/>
<organism evidence="2 3">
    <name type="scientific">Fusarium duplospermum</name>
    <dbReference type="NCBI Taxonomy" id="1325734"/>
    <lineage>
        <taxon>Eukaryota</taxon>
        <taxon>Fungi</taxon>
        <taxon>Dikarya</taxon>
        <taxon>Ascomycota</taxon>
        <taxon>Pezizomycotina</taxon>
        <taxon>Sordariomycetes</taxon>
        <taxon>Hypocreomycetidae</taxon>
        <taxon>Hypocreales</taxon>
        <taxon>Nectriaceae</taxon>
        <taxon>Fusarium</taxon>
        <taxon>Fusarium solani species complex</taxon>
    </lineage>
</organism>
<comment type="caution">
    <text evidence="2">The sequence shown here is derived from an EMBL/GenBank/DDBJ whole genome shotgun (WGS) entry which is preliminary data.</text>
</comment>
<reference evidence="2 3" key="1">
    <citation type="submission" date="2017-06" db="EMBL/GenBank/DDBJ databases">
        <title>Comparative genomic analysis of Ambrosia Fusariam Clade fungi.</title>
        <authorList>
            <person name="Stajich J.E."/>
            <person name="Carrillo J."/>
            <person name="Kijimoto T."/>
            <person name="Eskalen A."/>
            <person name="O'Donnell K."/>
            <person name="Kasson M."/>
        </authorList>
    </citation>
    <scope>NUCLEOTIDE SEQUENCE [LARGE SCALE GENOMIC DNA]</scope>
    <source>
        <strain evidence="2 3">NRRL62584</strain>
    </source>
</reference>
<sequence>MALPSPLANSTTDMALPPTPSADGVADEQPMWEFEDWFDGEYLDQLISDHLHPEGQELVDEVMRQVEQLSLASNLAQEVAGVDEQSILAERDEKPSGERQGDDHHMPGICNYVIDEVKGVTMASYVD</sequence>
<evidence type="ECO:0000313" key="3">
    <source>
        <dbReference type="Proteomes" id="UP000288168"/>
    </source>
</evidence>
<evidence type="ECO:0000256" key="1">
    <source>
        <dbReference type="SAM" id="MobiDB-lite"/>
    </source>
</evidence>
<feature type="compositionally biased region" description="Basic and acidic residues" evidence="1">
    <location>
        <begin position="89"/>
        <end position="106"/>
    </location>
</feature>
<dbReference type="AlphaFoldDB" id="A0A428P293"/>
<name>A0A428P293_9HYPO</name>